<gene>
    <name evidence="2" type="ORF">Cvel_5253</name>
</gene>
<feature type="region of interest" description="Disordered" evidence="1">
    <location>
        <begin position="289"/>
        <end position="312"/>
    </location>
</feature>
<sequence length="863" mass="95765">MPNRHMGHLQTCLEEICSESDQSFLWEPLNVNSVTETVGDGETVKDFRSSGNLSSPLLVKLLRYLRNSDLDLREASLALWEKSALPLLQKQMATPEVVLEVALFFQSLPQRRRERERKGQALLQRGRRREEGDGMQHRQGGIEGDGESGDGMSLMREVFIEMGAWMHREGSRASQDDVCPETRTGTLGNSSNRPGFVDLFEDPKSWLIGACGAFARADFPHPAVVRSLLLSLESATEARLLRFQLRHAVGALHSFSKLFAASQCFSSKGFAASPSFSFKGRVDSSLLLSGEGEESNRRTGRGELPFSHGDAGEFGMCDDASETQIWKERGRDTSSCVKIEFEIDKERAVRAVSHFAGLLASRHAEMNSQDCANVLNACMKLDCRPPLLLETLQLAVVRTERESTPADFCQVVSAFAHFRWRTESLTESFARTLGRLSLTESLPGTSKAPLLADRCDLERQTTKQRGPRGGRREKDLKNSFDLRTLVHLFLAFARLDILPAPVPVCLSKNGPTGGYAEKTVPDVQTVLLGSVEGRLRSRFGPTELDRQVEPLHNREGKDAQSVANLGQALALVGCWSGGPAVDSVSLYGNTERHLLDGNTRKDLQFEDEIDTLSLGARVLSLGLRLWRGEMERTGLVRKKGDGAAPRNRDEGRMTDGMMSSCVGAVWTEKKSGAGRSSSIGTPRHRFQLLSLALSLWHFGPPRTSSLEFLSLLRRVLDELIEDRSEDLKEDSMRDSQQHNHETHREVHRTLQMLLGMLNSEGLEEGREGEEGQSITKGAGGVWGLSQGSQREGESFPASVPFVDQISAGLPFETPKRREAGQQDRGAREEKGLAVVSEAEYVCPYWIDIVLRRPIDRLKGRNRI</sequence>
<dbReference type="VEuPathDB" id="CryptoDB:Cvel_5253"/>
<dbReference type="AlphaFoldDB" id="A0A0G4GV49"/>
<evidence type="ECO:0000313" key="2">
    <source>
        <dbReference type="EMBL" id="CEM34717.1"/>
    </source>
</evidence>
<dbReference type="EMBL" id="CDMZ01001580">
    <property type="protein sequence ID" value="CEM34717.1"/>
    <property type="molecule type" value="Genomic_DNA"/>
</dbReference>
<reference evidence="2" key="1">
    <citation type="submission" date="2014-11" db="EMBL/GenBank/DDBJ databases">
        <authorList>
            <person name="Otto D Thomas"/>
            <person name="Naeem Raeece"/>
        </authorList>
    </citation>
    <scope>NUCLEOTIDE SEQUENCE</scope>
</reference>
<name>A0A0G4GV49_9ALVE</name>
<accession>A0A0G4GV49</accession>
<protein>
    <submittedName>
        <fullName evidence="2">Uncharacterized protein</fullName>
    </submittedName>
</protein>
<evidence type="ECO:0000256" key="1">
    <source>
        <dbReference type="SAM" id="MobiDB-lite"/>
    </source>
</evidence>
<organism evidence="2">
    <name type="scientific">Chromera velia CCMP2878</name>
    <dbReference type="NCBI Taxonomy" id="1169474"/>
    <lineage>
        <taxon>Eukaryota</taxon>
        <taxon>Sar</taxon>
        <taxon>Alveolata</taxon>
        <taxon>Colpodellida</taxon>
        <taxon>Chromeraceae</taxon>
        <taxon>Chromera</taxon>
    </lineage>
</organism>
<proteinExistence type="predicted"/>
<feature type="region of interest" description="Disordered" evidence="1">
    <location>
        <begin position="726"/>
        <end position="745"/>
    </location>
</feature>
<feature type="region of interest" description="Disordered" evidence="1">
    <location>
        <begin position="115"/>
        <end position="150"/>
    </location>
</feature>